<sequence length="134" mass="15443">MKKVGVLLVASLLVLAPLMPLASAEQVPFSEKYSRMVAWEYLYRAYAKKYLDLNAALATYNVTLSPELQELFTNATKLHEESLAYVERAEKAFFIGKYIWYRKAFLCEREAVELLQAIVEELREEGIILKENES</sequence>
<gene>
    <name evidence="1" type="ORF">NF865_05355</name>
</gene>
<dbReference type="Proteomes" id="UP001055732">
    <property type="component" value="Chromosome"/>
</dbReference>
<proteinExistence type="predicted"/>
<evidence type="ECO:0000313" key="2">
    <source>
        <dbReference type="Proteomes" id="UP001055732"/>
    </source>
</evidence>
<dbReference type="EMBL" id="CP099582">
    <property type="protein sequence ID" value="USS39812.1"/>
    <property type="molecule type" value="Genomic_DNA"/>
</dbReference>
<protein>
    <recommendedName>
        <fullName evidence="3">Pyrolysin</fullName>
    </recommendedName>
</protein>
<evidence type="ECO:0000313" key="1">
    <source>
        <dbReference type="EMBL" id="USS39812.1"/>
    </source>
</evidence>
<accession>A0A9E7MVS6</accession>
<keyword evidence="2" id="KW-1185">Reference proteome</keyword>
<reference evidence="1" key="1">
    <citation type="journal article" date="1998" name="Int. J. Syst. Bacteriol. 48 Pt">
        <title>Thermococcus guaymasensis sp. nov. and Thermococcus aggregans sp. nov., two novel thermophilic archaea isolated from the Guaymas Basin hydrothermal vent site.</title>
        <authorList>
            <person name="Canganella F."/>
            <person name="Jones W.J."/>
            <person name="Gambacorta A."/>
            <person name="Antranikian G."/>
        </authorList>
    </citation>
    <scope>NUCLEOTIDE SEQUENCE</scope>
    <source>
        <strain evidence="1">TY</strain>
    </source>
</reference>
<evidence type="ECO:0008006" key="3">
    <source>
        <dbReference type="Google" id="ProtNLM"/>
    </source>
</evidence>
<dbReference type="AlphaFoldDB" id="A0A9E7MVS6"/>
<reference evidence="1" key="2">
    <citation type="submission" date="2022-06" db="EMBL/GenBank/DDBJ databases">
        <authorList>
            <person name="Park Y.-J."/>
        </authorList>
    </citation>
    <scope>NUCLEOTIDE SEQUENCE</scope>
    <source>
        <strain evidence="1">TY</strain>
    </source>
</reference>
<dbReference type="RefSeq" id="WP_253303769.1">
    <property type="nucleotide sequence ID" value="NZ_CP099582.1"/>
</dbReference>
<organism evidence="1 2">
    <name type="scientific">Thermococcus aggregans</name>
    <dbReference type="NCBI Taxonomy" id="110163"/>
    <lineage>
        <taxon>Archaea</taxon>
        <taxon>Methanobacteriati</taxon>
        <taxon>Methanobacteriota</taxon>
        <taxon>Thermococci</taxon>
        <taxon>Thermococcales</taxon>
        <taxon>Thermococcaceae</taxon>
        <taxon>Thermococcus</taxon>
    </lineage>
</organism>
<dbReference type="KEGG" id="tagg:NF865_05355"/>
<name>A0A9E7MVS6_THEAG</name>